<keyword evidence="1" id="KW-0472">Membrane</keyword>
<protein>
    <submittedName>
        <fullName evidence="2">Uncharacterized protein</fullName>
    </submittedName>
</protein>
<evidence type="ECO:0000313" key="3">
    <source>
        <dbReference type="Proteomes" id="UP000251485"/>
    </source>
</evidence>
<feature type="transmembrane region" description="Helical" evidence="1">
    <location>
        <begin position="115"/>
        <end position="135"/>
    </location>
</feature>
<keyword evidence="1" id="KW-1133">Transmembrane helix</keyword>
<dbReference type="Proteomes" id="UP000251485">
    <property type="component" value="Unassembled WGS sequence"/>
</dbReference>
<dbReference type="RefSeq" id="WP_151252788.1">
    <property type="nucleotide sequence ID" value="NZ_JAMKOC010000035.1"/>
</dbReference>
<evidence type="ECO:0000313" key="2">
    <source>
        <dbReference type="EMBL" id="SPY93796.1"/>
    </source>
</evidence>
<proteinExistence type="predicted"/>
<sequence length="137" mass="15854">MDIKIDIAPNELYQIIENKDGVVTYFANRDRIRELIVDKEKQTILAESQGIDRMMFNNDYMDKFNLLIVNEPVEAQANIYEVFAQELEIITNRINKETESIIQETEKMNKNAENIGKVIGAVLLGCATFFILYMINN</sequence>
<keyword evidence="1" id="KW-0812">Transmembrane</keyword>
<accession>A0A2X2BKL8</accession>
<dbReference type="EMBL" id="UAUE01000001">
    <property type="protein sequence ID" value="SPY93796.1"/>
    <property type="molecule type" value="Genomic_DNA"/>
</dbReference>
<gene>
    <name evidence="2" type="ORF">NCTC10975_00119</name>
</gene>
<name>A0A2X2BKL8_PROMI</name>
<evidence type="ECO:0000256" key="1">
    <source>
        <dbReference type="SAM" id="Phobius"/>
    </source>
</evidence>
<reference evidence="2 3" key="1">
    <citation type="submission" date="2018-06" db="EMBL/GenBank/DDBJ databases">
        <authorList>
            <consortium name="Pathogen Informatics"/>
            <person name="Doyle S."/>
        </authorList>
    </citation>
    <scope>NUCLEOTIDE SEQUENCE [LARGE SCALE GENOMIC DNA]</scope>
    <source>
        <strain evidence="2 3">NCTC10975</strain>
    </source>
</reference>
<organism evidence="2 3">
    <name type="scientific">Proteus mirabilis</name>
    <dbReference type="NCBI Taxonomy" id="584"/>
    <lineage>
        <taxon>Bacteria</taxon>
        <taxon>Pseudomonadati</taxon>
        <taxon>Pseudomonadota</taxon>
        <taxon>Gammaproteobacteria</taxon>
        <taxon>Enterobacterales</taxon>
        <taxon>Morganellaceae</taxon>
        <taxon>Proteus</taxon>
    </lineage>
</organism>
<dbReference type="AlphaFoldDB" id="A0A2X2BKL8"/>